<dbReference type="PANTHER" id="PTHR21844:SF2">
    <property type="entry name" value="PROLINE-RICH AKT1 SUBSTRATE 1"/>
    <property type="match status" value="1"/>
</dbReference>
<keyword evidence="2" id="KW-1185">Reference proteome</keyword>
<dbReference type="GO" id="GO:0032007">
    <property type="term" value="P:negative regulation of TOR signaling"/>
    <property type="evidence" value="ECO:0007669"/>
    <property type="project" value="InterPro"/>
</dbReference>
<dbReference type="PANTHER" id="PTHR21844">
    <property type="entry name" value="AKT1 SUBSTRATE 1 PROTEIN"/>
    <property type="match status" value="1"/>
</dbReference>
<dbReference type="CTD" id="26067067"/>
<feature type="region of interest" description="Disordered" evidence="1">
    <location>
        <begin position="305"/>
        <end position="344"/>
    </location>
</feature>
<dbReference type="OrthoDB" id="9992964at2759"/>
<dbReference type="AlphaFoldDB" id="A0A6J0BST8"/>
<reference evidence="3" key="1">
    <citation type="submission" date="2025-08" db="UniProtKB">
        <authorList>
            <consortium name="RefSeq"/>
        </authorList>
    </citation>
    <scope>IDENTIFICATION</scope>
    <source>
        <tissue evidence="3">Thorax and Abdomen</tissue>
    </source>
</reference>
<name>A0A6J0BST8_NEOLC</name>
<dbReference type="Pfam" id="PF15798">
    <property type="entry name" value="PRAS"/>
    <property type="match status" value="1"/>
</dbReference>
<sequence length="407" mass="44941">MHLACKCLNVSIKARGNELERVKIEDYELTATELADPFFQENVATVGELEGITKELPGLVEVRNIGAWAVHRCINCSMNTHAVHRERGAALVLINTNVLKSADEIARLTASPNFSSIFRIMIDNNNIDTVDFLQPPNKFSVSQLPSNLQSALGGLQQQLETAVQREAAATEERVRAFSAEQYQLLEQYREHAHMEHRLLVGLICNQKETEKPATMEISHAISDTIQPNIAQPMSNAQNTRPHTVASDTKIVGGPNIGHQAATKHPANLHLRSGADKKASLRLYCKEPSSYDTEALFTIEGMDDSVPAEQAQQSEEESDTDDSGHDEGIHIPRGQRSGHPTLAKSLPVSVPVFPSFTRQIQHDQGDDQLSRDPHDPHNIRASMKALAKSVHGDTVFGDLPRPRFSTQI</sequence>
<evidence type="ECO:0000313" key="3">
    <source>
        <dbReference type="RefSeq" id="XP_015517545.1"/>
    </source>
</evidence>
<dbReference type="Proteomes" id="UP000829291">
    <property type="component" value="Chromosome 6"/>
</dbReference>
<dbReference type="RefSeq" id="XP_015517545.1">
    <property type="nucleotide sequence ID" value="XM_015662059.2"/>
</dbReference>
<dbReference type="GO" id="GO:0005737">
    <property type="term" value="C:cytoplasm"/>
    <property type="evidence" value="ECO:0007669"/>
    <property type="project" value="TreeGrafter"/>
</dbReference>
<dbReference type="InParanoid" id="A0A6J0BST8"/>
<proteinExistence type="predicted"/>
<organism evidence="3">
    <name type="scientific">Neodiprion lecontei</name>
    <name type="common">Redheaded pine sawfly</name>
    <dbReference type="NCBI Taxonomy" id="441921"/>
    <lineage>
        <taxon>Eukaryota</taxon>
        <taxon>Metazoa</taxon>
        <taxon>Ecdysozoa</taxon>
        <taxon>Arthropoda</taxon>
        <taxon>Hexapoda</taxon>
        <taxon>Insecta</taxon>
        <taxon>Pterygota</taxon>
        <taxon>Neoptera</taxon>
        <taxon>Endopterygota</taxon>
        <taxon>Hymenoptera</taxon>
        <taxon>Tenthredinoidea</taxon>
        <taxon>Diprionidae</taxon>
        <taxon>Diprioninae</taxon>
        <taxon>Neodiprion</taxon>
    </lineage>
</organism>
<dbReference type="GeneID" id="107222627"/>
<dbReference type="InterPro" id="IPR026682">
    <property type="entry name" value="AKT1S1"/>
</dbReference>
<protein>
    <submittedName>
        <fullName evidence="3">Uncharacterized protein LOC107222627 isoform X1</fullName>
    </submittedName>
</protein>
<accession>A0A6J0BST8</accession>
<dbReference type="KEGG" id="nlo:107222627"/>
<evidence type="ECO:0000313" key="2">
    <source>
        <dbReference type="Proteomes" id="UP000829291"/>
    </source>
</evidence>
<evidence type="ECO:0000256" key="1">
    <source>
        <dbReference type="SAM" id="MobiDB-lite"/>
    </source>
</evidence>
<dbReference type="FunCoup" id="A0A6J0BST8">
    <property type="interactions" value="236"/>
</dbReference>
<dbReference type="GO" id="GO:0048011">
    <property type="term" value="P:neurotrophin TRK receptor signaling pathway"/>
    <property type="evidence" value="ECO:0007669"/>
    <property type="project" value="InterPro"/>
</dbReference>
<gene>
    <name evidence="3" type="primary">LOC107222627</name>
</gene>